<name>A0A413VIP8_9BACE</name>
<evidence type="ECO:0000256" key="1">
    <source>
        <dbReference type="PROSITE-ProRule" id="PRU00473"/>
    </source>
</evidence>
<dbReference type="Proteomes" id="UP000284379">
    <property type="component" value="Unassembled WGS sequence"/>
</dbReference>
<gene>
    <name evidence="5" type="ORF">DW888_15865</name>
</gene>
<feature type="signal peptide" evidence="3">
    <location>
        <begin position="1"/>
        <end position="19"/>
    </location>
</feature>
<dbReference type="InterPro" id="IPR036737">
    <property type="entry name" value="OmpA-like_sf"/>
</dbReference>
<dbReference type="CDD" id="cd07185">
    <property type="entry name" value="OmpA_C-like"/>
    <property type="match status" value="1"/>
</dbReference>
<dbReference type="SUPFAM" id="SSF103088">
    <property type="entry name" value="OmpA-like"/>
    <property type="match status" value="1"/>
</dbReference>
<feature type="coiled-coil region" evidence="2">
    <location>
        <begin position="246"/>
        <end position="273"/>
    </location>
</feature>
<dbReference type="AlphaFoldDB" id="A0A413VIP8"/>
<dbReference type="InterPro" id="IPR050330">
    <property type="entry name" value="Bact_OuterMem_StrucFunc"/>
</dbReference>
<dbReference type="InterPro" id="IPR006665">
    <property type="entry name" value="OmpA-like"/>
</dbReference>
<comment type="caution">
    <text evidence="5">The sequence shown here is derived from an EMBL/GenBank/DDBJ whole genome shotgun (WGS) entry which is preliminary data.</text>
</comment>
<evidence type="ECO:0000313" key="6">
    <source>
        <dbReference type="Proteomes" id="UP000284379"/>
    </source>
</evidence>
<dbReference type="EMBL" id="QSGO01000015">
    <property type="protein sequence ID" value="RHB33455.1"/>
    <property type="molecule type" value="Genomic_DNA"/>
</dbReference>
<dbReference type="PROSITE" id="PS51123">
    <property type="entry name" value="OMPA_2"/>
    <property type="match status" value="1"/>
</dbReference>
<feature type="domain" description="OmpA-like" evidence="4">
    <location>
        <begin position="283"/>
        <end position="394"/>
    </location>
</feature>
<dbReference type="Pfam" id="PF00691">
    <property type="entry name" value="OmpA"/>
    <property type="match status" value="1"/>
</dbReference>
<accession>A0A413VIP8</accession>
<dbReference type="RefSeq" id="WP_007487175.1">
    <property type="nucleotide sequence ID" value="NZ_CABJFV010000015.1"/>
</dbReference>
<sequence>MKKILMLLAFAGVTAVASAQQVTVTEFEEIQVQDKYQVLTNPFWSNWFFSVGGGAQVLYGNGDKAGKFKDRISPVLNVAIGKWFTPGLGLRLQYSGLEAKGFTYDKTAPYVTGNELGDGYYKQKFDYMNLHGDIMFNLNALFGGYNSHRVYELIPYLGAGFTHAYTRPHVNALTINAGLINRFRISSAVDINLELSATGVEGKFDGEHGGKHDYDGIFGASIGLTYRFPNRGFQRPFPQIISELELRNMREQMNAMAAANLTLQQQLQEAESQPTTEVVEQEVIVDANIAPRTVFFNIGSAEISPREAMNLSYLAEQMKKFPDTKYVVNGYADSATGTPSFNKELSMKRAQAVVNVLVKQYGISANRLSVDGNGGVDKFGQPILNRVVLVKSNN</sequence>
<proteinExistence type="predicted"/>
<evidence type="ECO:0000256" key="3">
    <source>
        <dbReference type="SAM" id="SignalP"/>
    </source>
</evidence>
<evidence type="ECO:0000256" key="2">
    <source>
        <dbReference type="SAM" id="Coils"/>
    </source>
</evidence>
<reference evidence="5 6" key="1">
    <citation type="submission" date="2018-08" db="EMBL/GenBank/DDBJ databases">
        <title>A genome reference for cultivated species of the human gut microbiota.</title>
        <authorList>
            <person name="Zou Y."/>
            <person name="Xue W."/>
            <person name="Luo G."/>
        </authorList>
    </citation>
    <scope>NUCLEOTIDE SEQUENCE [LARGE SCALE GENOMIC DNA]</scope>
    <source>
        <strain evidence="5 6">AM40-30BH</strain>
    </source>
</reference>
<keyword evidence="3" id="KW-0732">Signal</keyword>
<dbReference type="PANTHER" id="PTHR30329">
    <property type="entry name" value="STATOR ELEMENT OF FLAGELLAR MOTOR COMPLEX"/>
    <property type="match status" value="1"/>
</dbReference>
<protein>
    <submittedName>
        <fullName evidence="5">OmpA family protein</fullName>
    </submittedName>
</protein>
<feature type="chain" id="PRO_5019332128" evidence="3">
    <location>
        <begin position="20"/>
        <end position="394"/>
    </location>
</feature>
<dbReference type="Gene3D" id="3.30.1330.60">
    <property type="entry name" value="OmpA-like domain"/>
    <property type="match status" value="1"/>
</dbReference>
<dbReference type="GO" id="GO:0016020">
    <property type="term" value="C:membrane"/>
    <property type="evidence" value="ECO:0007669"/>
    <property type="project" value="UniProtKB-UniRule"/>
</dbReference>
<keyword evidence="2" id="KW-0175">Coiled coil</keyword>
<dbReference type="PANTHER" id="PTHR30329:SF21">
    <property type="entry name" value="LIPOPROTEIN YIAD-RELATED"/>
    <property type="match status" value="1"/>
</dbReference>
<keyword evidence="1" id="KW-0472">Membrane</keyword>
<organism evidence="5 6">
    <name type="scientific">Bacteroides nordii</name>
    <dbReference type="NCBI Taxonomy" id="291645"/>
    <lineage>
        <taxon>Bacteria</taxon>
        <taxon>Pseudomonadati</taxon>
        <taxon>Bacteroidota</taxon>
        <taxon>Bacteroidia</taxon>
        <taxon>Bacteroidales</taxon>
        <taxon>Bacteroidaceae</taxon>
        <taxon>Bacteroides</taxon>
    </lineage>
</organism>
<evidence type="ECO:0000313" key="5">
    <source>
        <dbReference type="EMBL" id="RHB33455.1"/>
    </source>
</evidence>
<evidence type="ECO:0000259" key="4">
    <source>
        <dbReference type="PROSITE" id="PS51123"/>
    </source>
</evidence>